<dbReference type="InterPro" id="IPR024473">
    <property type="entry name" value="Transposases_IS4_N"/>
</dbReference>
<evidence type="ECO:0000256" key="1">
    <source>
        <dbReference type="SAM" id="Phobius"/>
    </source>
</evidence>
<keyword evidence="4" id="KW-1185">Reference proteome</keyword>
<dbReference type="Proteomes" id="UP000586346">
    <property type="component" value="Unassembled WGS sequence"/>
</dbReference>
<name>A0ABR6TVS9_CITBR</name>
<keyword evidence="1" id="KW-1133">Transmembrane helix</keyword>
<keyword evidence="1" id="KW-0812">Transmembrane</keyword>
<dbReference type="EMBL" id="JACLAH010000004">
    <property type="protein sequence ID" value="MBC2647674.1"/>
    <property type="molecule type" value="Genomic_DNA"/>
</dbReference>
<evidence type="ECO:0000313" key="3">
    <source>
        <dbReference type="EMBL" id="MBC2647674.1"/>
    </source>
</evidence>
<evidence type="ECO:0000259" key="2">
    <source>
        <dbReference type="Pfam" id="PF13006"/>
    </source>
</evidence>
<proteinExistence type="predicted"/>
<reference evidence="3 4" key="1">
    <citation type="submission" date="2020-08" db="EMBL/GenBank/DDBJ databases">
        <title>Emergence and comparative genomics analysis of Citrobacter in Fennec fox imported from North Africa to China.</title>
        <authorList>
            <person name="Zheng B."/>
        </authorList>
    </citation>
    <scope>NUCLEOTIDE SEQUENCE [LARGE SCALE GENOMIC DNA]</scope>
    <source>
        <strain evidence="3 4">FF371</strain>
    </source>
</reference>
<protein>
    <submittedName>
        <fullName evidence="3">Transposase domain-containing protein</fullName>
    </submittedName>
</protein>
<sequence>MGLFHTSTCRYAIQPGLNPNLFPLFGTQYLLNVSQVLRSTDKASIRKHKLSAELVIWLIIGMGFIMISTSPMR</sequence>
<comment type="caution">
    <text evidence="3">The sequence shown here is derived from an EMBL/GenBank/DDBJ whole genome shotgun (WGS) entry which is preliminary data.</text>
</comment>
<dbReference type="Pfam" id="PF13006">
    <property type="entry name" value="Nterm_IS4"/>
    <property type="match status" value="1"/>
</dbReference>
<organism evidence="3 4">
    <name type="scientific">Citrobacter braakii</name>
    <dbReference type="NCBI Taxonomy" id="57706"/>
    <lineage>
        <taxon>Bacteria</taxon>
        <taxon>Pseudomonadati</taxon>
        <taxon>Pseudomonadota</taxon>
        <taxon>Gammaproteobacteria</taxon>
        <taxon>Enterobacterales</taxon>
        <taxon>Enterobacteriaceae</taxon>
        <taxon>Citrobacter</taxon>
        <taxon>Citrobacter freundii complex</taxon>
    </lineage>
</organism>
<accession>A0ABR6TVS9</accession>
<feature type="transmembrane region" description="Helical" evidence="1">
    <location>
        <begin position="54"/>
        <end position="72"/>
    </location>
</feature>
<keyword evidence="1" id="KW-0472">Membrane</keyword>
<evidence type="ECO:0000313" key="4">
    <source>
        <dbReference type="Proteomes" id="UP000586346"/>
    </source>
</evidence>
<feature type="domain" description="Transposase IS4 N-terminal" evidence="2">
    <location>
        <begin position="33"/>
        <end position="64"/>
    </location>
</feature>
<gene>
    <name evidence="3" type="ORF">H6P72_13705</name>
</gene>